<keyword evidence="5" id="KW-1185">Reference proteome</keyword>
<dbReference type="CDD" id="cd14951">
    <property type="entry name" value="NHL-2_like"/>
    <property type="match status" value="1"/>
</dbReference>
<dbReference type="InterPro" id="IPR045302">
    <property type="entry name" value="NHL2_NHL_rpt_dom"/>
</dbReference>
<dbReference type="SUPFAM" id="SSF63825">
    <property type="entry name" value="YWTD domain"/>
    <property type="match status" value="1"/>
</dbReference>
<sequence length="728" mass="75919">MSTSADQPVTTAAPVDAAPAVVTPRATSRVRASELVGRNWLNTGGTALDLEGLRGKIVILDFWSFCCINCLHVLDELRPLEAEFHDVLVTVGVHSPKFDHEADPDALAAAVERYDVQHPVLDDPTLTTWQAYSARAWPTLVVVDPEGYIAAHLSGEGHVAGLTSLVNELVAEHEAKGTLHRGNGPYVPPEPVARDLKFPGKAIALGARGSQPGTFLVADTGHHRLVEVAGDLTTVVRTIGGAVAEGNGAKGIDDGGPETARFNEPQGLALLPEAVAEAVGYDVVVADTVNHRLRGVSLADGSVRTLAGNGVQRLIDPERARVAADPEDPEETVSLEPFGTDPLQTSLSSPWDVLWSTAEDTLIVAMAGTHQIFSFDPRTGDLAVYAGTGLEGLEDGAPDVAWFAQTSGLAESADGTLWLADSESSALRSITPGGTSASSSSADGTASATGADARERQVSSAVGTGLFDFGFRDGAAAQARFQHPLGVAALPDGSVLVADTYNGAIRRYAPAGVAADGRATEAEVSTVARGLKEPSDILVEPDAEGNPASIVVVETNAHQLVRLSVPDEYLQVDEGALQTQRPRTAIAAGDVELAVAFKAPSGQKLDDRWGDPTQLKISSSPENLLLGGGGTSTGLHRTLRINPDVAEGVLHITARAASCDGEKGQPIPDHAACHLYQQDWGIPVTVHAGTGATDSTREAETEAGTVNETTASGPVPETRLDLDLRGIH</sequence>
<dbReference type="Proteomes" id="UP000642509">
    <property type="component" value="Unassembled WGS sequence"/>
</dbReference>
<dbReference type="InterPro" id="IPR013766">
    <property type="entry name" value="Thioredoxin_domain"/>
</dbReference>
<dbReference type="InterPro" id="IPR001258">
    <property type="entry name" value="NHL_repeat"/>
</dbReference>
<dbReference type="Gene3D" id="3.40.30.10">
    <property type="entry name" value="Glutaredoxin"/>
    <property type="match status" value="1"/>
</dbReference>
<feature type="region of interest" description="Disordered" evidence="2">
    <location>
        <begin position="429"/>
        <end position="455"/>
    </location>
</feature>
<dbReference type="Pfam" id="PF13905">
    <property type="entry name" value="Thioredoxin_8"/>
    <property type="match status" value="1"/>
</dbReference>
<evidence type="ECO:0000313" key="4">
    <source>
        <dbReference type="EMBL" id="GGO47651.1"/>
    </source>
</evidence>
<comment type="caution">
    <text evidence="4">The sequence shown here is derived from an EMBL/GenBank/DDBJ whole genome shotgun (WGS) entry which is preliminary data.</text>
</comment>
<reference evidence="5" key="1">
    <citation type="journal article" date="2019" name="Int. J. Syst. Evol. Microbiol.">
        <title>The Global Catalogue of Microorganisms (GCM) 10K type strain sequencing project: providing services to taxonomists for standard genome sequencing and annotation.</title>
        <authorList>
            <consortium name="The Broad Institute Genomics Platform"/>
            <consortium name="The Broad Institute Genome Sequencing Center for Infectious Disease"/>
            <person name="Wu L."/>
            <person name="Ma J."/>
        </authorList>
    </citation>
    <scope>NUCLEOTIDE SEQUENCE [LARGE SCALE GENOMIC DNA]</scope>
    <source>
        <strain evidence="5">CGMCC 1.7064</strain>
    </source>
</reference>
<feature type="region of interest" description="Disordered" evidence="2">
    <location>
        <begin position="690"/>
        <end position="717"/>
    </location>
</feature>
<evidence type="ECO:0000256" key="1">
    <source>
        <dbReference type="ARBA" id="ARBA00022737"/>
    </source>
</evidence>
<dbReference type="SUPFAM" id="SSF50952">
    <property type="entry name" value="Soluble quinoprotein glucose dehydrogenase"/>
    <property type="match status" value="1"/>
</dbReference>
<dbReference type="RefSeq" id="WP_188806521.1">
    <property type="nucleotide sequence ID" value="NZ_BAAAOU010000002.1"/>
</dbReference>
<feature type="domain" description="Thioredoxin" evidence="3">
    <location>
        <begin position="12"/>
        <end position="171"/>
    </location>
</feature>
<dbReference type="SUPFAM" id="SSF52833">
    <property type="entry name" value="Thioredoxin-like"/>
    <property type="match status" value="1"/>
</dbReference>
<protein>
    <recommendedName>
        <fullName evidence="3">Thioredoxin domain-containing protein</fullName>
    </recommendedName>
</protein>
<proteinExistence type="predicted"/>
<gene>
    <name evidence="4" type="ORF">GCM10010977_25380</name>
</gene>
<feature type="compositionally biased region" description="Low complexity" evidence="2">
    <location>
        <begin position="433"/>
        <end position="451"/>
    </location>
</feature>
<dbReference type="InterPro" id="IPR011042">
    <property type="entry name" value="6-blade_b-propeller_TolB-like"/>
</dbReference>
<evidence type="ECO:0000259" key="3">
    <source>
        <dbReference type="PROSITE" id="PS51352"/>
    </source>
</evidence>
<dbReference type="Pfam" id="PF01436">
    <property type="entry name" value="NHL"/>
    <property type="match status" value="1"/>
</dbReference>
<dbReference type="Gene3D" id="2.120.10.30">
    <property type="entry name" value="TolB, C-terminal domain"/>
    <property type="match status" value="2"/>
</dbReference>
<keyword evidence="1" id="KW-0677">Repeat</keyword>
<dbReference type="PANTHER" id="PTHR46388">
    <property type="entry name" value="NHL REPEAT-CONTAINING PROTEIN 2"/>
    <property type="match status" value="1"/>
</dbReference>
<dbReference type="EMBL" id="BMLQ01000007">
    <property type="protein sequence ID" value="GGO47651.1"/>
    <property type="molecule type" value="Genomic_DNA"/>
</dbReference>
<evidence type="ECO:0000313" key="5">
    <source>
        <dbReference type="Proteomes" id="UP000642509"/>
    </source>
</evidence>
<dbReference type="PANTHER" id="PTHR46388:SF2">
    <property type="entry name" value="NHL REPEAT-CONTAINING PROTEIN 2"/>
    <property type="match status" value="1"/>
</dbReference>
<evidence type="ECO:0000256" key="2">
    <source>
        <dbReference type="SAM" id="MobiDB-lite"/>
    </source>
</evidence>
<dbReference type="InterPro" id="IPR011041">
    <property type="entry name" value="Quinoprot_gluc/sorb_DH_b-prop"/>
</dbReference>
<dbReference type="InterPro" id="IPR036249">
    <property type="entry name" value="Thioredoxin-like_sf"/>
</dbReference>
<organism evidence="4 5">
    <name type="scientific">Citricoccus zhacaiensis</name>
    <dbReference type="NCBI Taxonomy" id="489142"/>
    <lineage>
        <taxon>Bacteria</taxon>
        <taxon>Bacillati</taxon>
        <taxon>Actinomycetota</taxon>
        <taxon>Actinomycetes</taxon>
        <taxon>Micrococcales</taxon>
        <taxon>Micrococcaceae</taxon>
        <taxon>Citricoccus</taxon>
    </lineage>
</organism>
<dbReference type="InterPro" id="IPR012336">
    <property type="entry name" value="Thioredoxin-like_fold"/>
</dbReference>
<accession>A0ABQ2M747</accession>
<dbReference type="PROSITE" id="PS51352">
    <property type="entry name" value="THIOREDOXIN_2"/>
    <property type="match status" value="1"/>
</dbReference>
<name>A0ABQ2M747_9MICC</name>